<evidence type="ECO:0000256" key="1">
    <source>
        <dbReference type="SAM" id="MobiDB-lite"/>
    </source>
</evidence>
<comment type="caution">
    <text evidence="2">The sequence shown here is derived from an EMBL/GenBank/DDBJ whole genome shotgun (WGS) entry which is preliminary data.</text>
</comment>
<dbReference type="Proteomes" id="UP000499080">
    <property type="component" value="Unassembled WGS sequence"/>
</dbReference>
<protein>
    <recommendedName>
        <fullName evidence="4">Reverse transcriptase Ty1/copia-type domain-containing protein</fullName>
    </recommendedName>
</protein>
<dbReference type="AlphaFoldDB" id="A0A4Y2EL89"/>
<proteinExistence type="predicted"/>
<feature type="region of interest" description="Disordered" evidence="1">
    <location>
        <begin position="1"/>
        <end position="37"/>
    </location>
</feature>
<dbReference type="OrthoDB" id="8069008at2759"/>
<reference evidence="2 3" key="1">
    <citation type="journal article" date="2019" name="Sci. Rep.">
        <title>Orb-weaving spider Araneus ventricosus genome elucidates the spidroin gene catalogue.</title>
        <authorList>
            <person name="Kono N."/>
            <person name="Nakamura H."/>
            <person name="Ohtoshi R."/>
            <person name="Moran D.A.P."/>
            <person name="Shinohara A."/>
            <person name="Yoshida Y."/>
            <person name="Fujiwara M."/>
            <person name="Mori M."/>
            <person name="Tomita M."/>
            <person name="Arakawa K."/>
        </authorList>
    </citation>
    <scope>NUCLEOTIDE SEQUENCE [LARGE SCALE GENOMIC DNA]</scope>
</reference>
<dbReference type="EMBL" id="BGPR01000619">
    <property type="protein sequence ID" value="GBM28776.1"/>
    <property type="molecule type" value="Genomic_DNA"/>
</dbReference>
<sequence>MEEEESNETIEVNPYEDEESNSQESNQPRRSKRETKGILPDRLTFYAYSGRIQEQKSWNDVLKMENIYEKQKWMAATKEEMMSLQKNHAWKLVTPPSGKKVIGCRWTFKAKYDSKGDIESS</sequence>
<accession>A0A4Y2EL89</accession>
<organism evidence="2 3">
    <name type="scientific">Araneus ventricosus</name>
    <name type="common">Orbweaver spider</name>
    <name type="synonym">Epeira ventricosa</name>
    <dbReference type="NCBI Taxonomy" id="182803"/>
    <lineage>
        <taxon>Eukaryota</taxon>
        <taxon>Metazoa</taxon>
        <taxon>Ecdysozoa</taxon>
        <taxon>Arthropoda</taxon>
        <taxon>Chelicerata</taxon>
        <taxon>Arachnida</taxon>
        <taxon>Araneae</taxon>
        <taxon>Araneomorphae</taxon>
        <taxon>Entelegynae</taxon>
        <taxon>Araneoidea</taxon>
        <taxon>Araneidae</taxon>
        <taxon>Araneus</taxon>
    </lineage>
</organism>
<name>A0A4Y2EL89_ARAVE</name>
<feature type="compositionally biased region" description="Acidic residues" evidence="1">
    <location>
        <begin position="1"/>
        <end position="21"/>
    </location>
</feature>
<gene>
    <name evidence="2" type="ORF">AVEN_177989_1</name>
</gene>
<keyword evidence="3" id="KW-1185">Reference proteome</keyword>
<evidence type="ECO:0000313" key="3">
    <source>
        <dbReference type="Proteomes" id="UP000499080"/>
    </source>
</evidence>
<evidence type="ECO:0000313" key="2">
    <source>
        <dbReference type="EMBL" id="GBM28776.1"/>
    </source>
</evidence>
<evidence type="ECO:0008006" key="4">
    <source>
        <dbReference type="Google" id="ProtNLM"/>
    </source>
</evidence>